<reference evidence="2 3" key="1">
    <citation type="submission" date="2023-01" db="EMBL/GenBank/DDBJ databases">
        <title>Analysis of 21 Apiospora genomes using comparative genomics revels a genus with tremendous synthesis potential of carbohydrate active enzymes and secondary metabolites.</title>
        <authorList>
            <person name="Sorensen T."/>
        </authorList>
    </citation>
    <scope>NUCLEOTIDE SEQUENCE [LARGE SCALE GENOMIC DNA]</scope>
    <source>
        <strain evidence="2 3">CBS 114990</strain>
    </source>
</reference>
<accession>A0ABR1XDG0</accession>
<comment type="similarity">
    <text evidence="1">Belongs to the Cyclase 1 superfamily.</text>
</comment>
<name>A0ABR1XDG0_9PEZI</name>
<dbReference type="RefSeq" id="XP_066675477.1">
    <property type="nucleotide sequence ID" value="XM_066805704.1"/>
</dbReference>
<dbReference type="Gene3D" id="3.50.30.50">
    <property type="entry name" value="Putative cyclase"/>
    <property type="match status" value="1"/>
</dbReference>
<evidence type="ECO:0008006" key="4">
    <source>
        <dbReference type="Google" id="ProtNLM"/>
    </source>
</evidence>
<dbReference type="InterPro" id="IPR007325">
    <property type="entry name" value="KFase/CYL"/>
</dbReference>
<evidence type="ECO:0000313" key="3">
    <source>
        <dbReference type="Proteomes" id="UP001433268"/>
    </source>
</evidence>
<dbReference type="PANTHER" id="PTHR34861">
    <property type="match status" value="1"/>
</dbReference>
<proteinExistence type="inferred from homology"/>
<dbReference type="Pfam" id="PF04199">
    <property type="entry name" value="Cyclase"/>
    <property type="match status" value="1"/>
</dbReference>
<evidence type="ECO:0000256" key="1">
    <source>
        <dbReference type="ARBA" id="ARBA00007865"/>
    </source>
</evidence>
<sequence length="345" mass="38353">VMSFNFPDFDDLPAVPGTPQGCLWGFYDKDGVKDEVGSVNLLTPGVVKEASREIQTGRHVQLDWPLESIKHPGFARVPLKHRLLDNYVSLKEYALDDELEFNTQGGSQWDSLKHYAYQKKQVYYNGLTFEEAKKSTTNGLHNFCDRGGIVGRGVLIDMVGRFRADLGQPTDQRANDTIQVRYWTKIGQELPNPWSTYSITVPELEAALSDQGTTIKQGDILLVRSGYVKRHNESTEAECKAGTQGANSIGVAPCEESVRWLYGHHLAAVGGDTIGFEALPRDPENVWALHEWLLVFWGTPIGELWDLEQLGEICSDLNRWTFFVTSAPLNVRGGVGSPPGAIAVF</sequence>
<protein>
    <recommendedName>
        <fullName evidence="4">Cyclase</fullName>
    </recommendedName>
</protein>
<keyword evidence="3" id="KW-1185">Reference proteome</keyword>
<dbReference type="SUPFAM" id="SSF102198">
    <property type="entry name" value="Putative cyclase"/>
    <property type="match status" value="1"/>
</dbReference>
<gene>
    <name evidence="2" type="ORF">PG997_001389</name>
</gene>
<dbReference type="EMBL" id="JAQQWN010000002">
    <property type="protein sequence ID" value="KAK8094704.1"/>
    <property type="molecule type" value="Genomic_DNA"/>
</dbReference>
<comment type="caution">
    <text evidence="2">The sequence shown here is derived from an EMBL/GenBank/DDBJ whole genome shotgun (WGS) entry which is preliminary data.</text>
</comment>
<organism evidence="2 3">
    <name type="scientific">Apiospora hydei</name>
    <dbReference type="NCBI Taxonomy" id="1337664"/>
    <lineage>
        <taxon>Eukaryota</taxon>
        <taxon>Fungi</taxon>
        <taxon>Dikarya</taxon>
        <taxon>Ascomycota</taxon>
        <taxon>Pezizomycotina</taxon>
        <taxon>Sordariomycetes</taxon>
        <taxon>Xylariomycetidae</taxon>
        <taxon>Amphisphaeriales</taxon>
        <taxon>Apiosporaceae</taxon>
        <taxon>Apiospora</taxon>
    </lineage>
</organism>
<dbReference type="Proteomes" id="UP001433268">
    <property type="component" value="Unassembled WGS sequence"/>
</dbReference>
<dbReference type="InterPro" id="IPR037175">
    <property type="entry name" value="KFase_sf"/>
</dbReference>
<feature type="non-terminal residue" evidence="2">
    <location>
        <position position="1"/>
    </location>
</feature>
<dbReference type="PANTHER" id="PTHR34861:SF10">
    <property type="entry name" value="CYCLASE"/>
    <property type="match status" value="1"/>
</dbReference>
<evidence type="ECO:0000313" key="2">
    <source>
        <dbReference type="EMBL" id="KAK8094704.1"/>
    </source>
</evidence>
<dbReference type="GeneID" id="92038764"/>